<organism evidence="2 3">
    <name type="scientific">Mycena citricolor</name>
    <dbReference type="NCBI Taxonomy" id="2018698"/>
    <lineage>
        <taxon>Eukaryota</taxon>
        <taxon>Fungi</taxon>
        <taxon>Dikarya</taxon>
        <taxon>Basidiomycota</taxon>
        <taxon>Agaricomycotina</taxon>
        <taxon>Agaricomycetes</taxon>
        <taxon>Agaricomycetidae</taxon>
        <taxon>Agaricales</taxon>
        <taxon>Marasmiineae</taxon>
        <taxon>Mycenaceae</taxon>
        <taxon>Mycena</taxon>
    </lineage>
</organism>
<reference evidence="2" key="1">
    <citation type="submission" date="2023-11" db="EMBL/GenBank/DDBJ databases">
        <authorList>
            <person name="De Vega J J."/>
            <person name="De Vega J J."/>
        </authorList>
    </citation>
    <scope>NUCLEOTIDE SEQUENCE</scope>
</reference>
<proteinExistence type="predicted"/>
<gene>
    <name evidence="2" type="ORF">MYCIT1_LOCUS24686</name>
</gene>
<feature type="compositionally biased region" description="Low complexity" evidence="1">
    <location>
        <begin position="88"/>
        <end position="111"/>
    </location>
</feature>
<feature type="compositionally biased region" description="Low complexity" evidence="1">
    <location>
        <begin position="39"/>
        <end position="52"/>
    </location>
</feature>
<comment type="caution">
    <text evidence="2">The sequence shown here is derived from an EMBL/GenBank/DDBJ whole genome shotgun (WGS) entry which is preliminary data.</text>
</comment>
<dbReference type="AlphaFoldDB" id="A0AAD2K359"/>
<evidence type="ECO:0000256" key="1">
    <source>
        <dbReference type="SAM" id="MobiDB-lite"/>
    </source>
</evidence>
<evidence type="ECO:0000313" key="2">
    <source>
        <dbReference type="EMBL" id="CAK5276445.1"/>
    </source>
</evidence>
<evidence type="ECO:0000313" key="3">
    <source>
        <dbReference type="Proteomes" id="UP001295794"/>
    </source>
</evidence>
<sequence length="314" mass="32990">MIAAPVPPTTHGVAKPHRLRLMRSTRKLAALLGTTPVLLESAPPSLPSSPISAEHPLSAADAYDSDPGAASSLTHTFPPRTESPSLVHPRSPQSGSSSSGSHGSRPSTSSGDTRPVRPTLFLRHTNSVTGPRVRVDSHGWGRPATLPGTLPSPVSPTAPENEAEHRRRKMARVMRTLGERVPVDLVFPASPVTSVSDAGSDTLCEGELGAGAGKSSSSSSSSSSSASMFSEAFSDGDEELWVADLKALSRDRGVRSPEPTSTRPSLSSAAVFSISADKAAKNLRKRSIQRGGPGWTGEWNVDEQSLMKGLRQLK</sequence>
<dbReference type="Proteomes" id="UP001295794">
    <property type="component" value="Unassembled WGS sequence"/>
</dbReference>
<dbReference type="EMBL" id="CAVNYO010000406">
    <property type="protein sequence ID" value="CAK5276445.1"/>
    <property type="molecule type" value="Genomic_DNA"/>
</dbReference>
<accession>A0AAD2K359</accession>
<name>A0AAD2K359_9AGAR</name>
<keyword evidence="3" id="KW-1185">Reference proteome</keyword>
<feature type="region of interest" description="Disordered" evidence="1">
    <location>
        <begin position="190"/>
        <end position="228"/>
    </location>
</feature>
<feature type="compositionally biased region" description="Low complexity" evidence="1">
    <location>
        <begin position="215"/>
        <end position="228"/>
    </location>
</feature>
<feature type="region of interest" description="Disordered" evidence="1">
    <location>
        <begin position="39"/>
        <end position="166"/>
    </location>
</feature>
<protein>
    <submittedName>
        <fullName evidence="2">Uncharacterized protein</fullName>
    </submittedName>
</protein>